<dbReference type="GO" id="GO:0016531">
    <property type="term" value="F:copper chaperone activity"/>
    <property type="evidence" value="ECO:0007669"/>
    <property type="project" value="InterPro"/>
</dbReference>
<organism evidence="10 11">
    <name type="scientific">Filobasidium floriforme</name>
    <dbReference type="NCBI Taxonomy" id="5210"/>
    <lineage>
        <taxon>Eukaryota</taxon>
        <taxon>Fungi</taxon>
        <taxon>Dikarya</taxon>
        <taxon>Basidiomycota</taxon>
        <taxon>Agaricomycotina</taxon>
        <taxon>Tremellomycetes</taxon>
        <taxon>Filobasidiales</taxon>
        <taxon>Filobasidiaceae</taxon>
        <taxon>Filobasidium</taxon>
    </lineage>
</organism>
<comment type="similarity">
    <text evidence="2">Belongs to the COX17 family.</text>
</comment>
<dbReference type="PROSITE" id="PS51808">
    <property type="entry name" value="CHCH"/>
    <property type="match status" value="1"/>
</dbReference>
<dbReference type="FunFam" id="1.10.287.1130:FF:000005">
    <property type="entry name" value="Cytochrome c oxidase assembly protein subunit 17"/>
    <property type="match status" value="1"/>
</dbReference>
<evidence type="ECO:0000256" key="7">
    <source>
        <dbReference type="ARBA" id="ARBA00023186"/>
    </source>
</evidence>
<feature type="region of interest" description="Disordered" evidence="9">
    <location>
        <begin position="1"/>
        <end position="23"/>
    </location>
</feature>
<evidence type="ECO:0000256" key="4">
    <source>
        <dbReference type="ARBA" id="ARBA00023008"/>
    </source>
</evidence>
<comment type="caution">
    <text evidence="10">The sequence shown here is derived from an EMBL/GenBank/DDBJ whole genome shotgun (WGS) entry which is preliminary data.</text>
</comment>
<sequence length="80" mass="8901">MTTIVTPPTEANKELTASQASNPLVNPLNPKGIKPCCACPETKSVRDDCFLRSDPTTAQVDCREFIERHRECMKGYGFKI</sequence>
<dbReference type="GO" id="GO:0005507">
    <property type="term" value="F:copper ion binding"/>
    <property type="evidence" value="ECO:0007669"/>
    <property type="project" value="InterPro"/>
</dbReference>
<feature type="binding site" evidence="8">
    <location>
        <position position="36"/>
    </location>
    <ligand>
        <name>Cu cation</name>
        <dbReference type="ChEBI" id="CHEBI:23378"/>
    </ligand>
</feature>
<dbReference type="SUPFAM" id="SSF47072">
    <property type="entry name" value="Cysteine alpha-hairpin motif"/>
    <property type="match status" value="1"/>
</dbReference>
<evidence type="ECO:0000256" key="5">
    <source>
        <dbReference type="ARBA" id="ARBA00023128"/>
    </source>
</evidence>
<evidence type="ECO:0000313" key="11">
    <source>
        <dbReference type="Proteomes" id="UP000812966"/>
    </source>
</evidence>
<feature type="binding site" evidence="8">
    <location>
        <position position="37"/>
    </location>
    <ligand>
        <name>Cu cation</name>
        <dbReference type="ChEBI" id="CHEBI:23378"/>
    </ligand>
</feature>
<comment type="subcellular location">
    <subcellularLocation>
        <location evidence="1">Mitochondrion intermembrane space</location>
    </subcellularLocation>
</comment>
<evidence type="ECO:0008006" key="12">
    <source>
        <dbReference type="Google" id="ProtNLM"/>
    </source>
</evidence>
<accession>A0A8K0JGV2</accession>
<evidence type="ECO:0000313" key="10">
    <source>
        <dbReference type="EMBL" id="KAG7529745.1"/>
    </source>
</evidence>
<dbReference type="Proteomes" id="UP000812966">
    <property type="component" value="Unassembled WGS sequence"/>
</dbReference>
<keyword evidence="4 8" id="KW-0186">Copper</keyword>
<dbReference type="PANTHER" id="PTHR16719:SF0">
    <property type="entry name" value="CYTOCHROME C OXIDASE COPPER CHAPERONE"/>
    <property type="match status" value="1"/>
</dbReference>
<evidence type="ECO:0000256" key="8">
    <source>
        <dbReference type="PIRSR" id="PIRSR607745-1"/>
    </source>
</evidence>
<dbReference type="GO" id="GO:0033617">
    <property type="term" value="P:mitochondrial respiratory chain complex IV assembly"/>
    <property type="evidence" value="ECO:0007669"/>
    <property type="project" value="TreeGrafter"/>
</dbReference>
<dbReference type="Pfam" id="PF05051">
    <property type="entry name" value="COX17"/>
    <property type="match status" value="1"/>
</dbReference>
<keyword evidence="11" id="KW-1185">Reference proteome</keyword>
<dbReference type="PANTHER" id="PTHR16719">
    <property type="entry name" value="CYTOCHROME C OXIDASE COPPER CHAPERONE"/>
    <property type="match status" value="1"/>
</dbReference>
<reference evidence="10" key="1">
    <citation type="submission" date="2020-04" db="EMBL/GenBank/DDBJ databases">
        <title>Analysis of mating type loci in Filobasidium floriforme.</title>
        <authorList>
            <person name="Nowrousian M."/>
        </authorList>
    </citation>
    <scope>NUCLEOTIDE SEQUENCE</scope>
    <source>
        <strain evidence="10">CBS 6242</strain>
    </source>
</reference>
<evidence type="ECO:0000256" key="9">
    <source>
        <dbReference type="SAM" id="MobiDB-lite"/>
    </source>
</evidence>
<keyword evidence="3 8" id="KW-0479">Metal-binding</keyword>
<proteinExistence type="inferred from homology"/>
<keyword evidence="5" id="KW-0496">Mitochondrion</keyword>
<dbReference type="InterPro" id="IPR007745">
    <property type="entry name" value="Cyt_c_oxidase_Cu-chaperone"/>
</dbReference>
<dbReference type="EMBL" id="JABELV010000137">
    <property type="protein sequence ID" value="KAG7529745.1"/>
    <property type="molecule type" value="Genomic_DNA"/>
</dbReference>
<gene>
    <name evidence="10" type="ORF">FFLO_05434</name>
</gene>
<dbReference type="GO" id="GO:0005758">
    <property type="term" value="C:mitochondrial intermembrane space"/>
    <property type="evidence" value="ECO:0007669"/>
    <property type="project" value="UniProtKB-SubCell"/>
</dbReference>
<dbReference type="InterPro" id="IPR009069">
    <property type="entry name" value="Cys_alpha_HP_mot_SF"/>
</dbReference>
<evidence type="ECO:0000256" key="2">
    <source>
        <dbReference type="ARBA" id="ARBA00009241"/>
    </source>
</evidence>
<name>A0A8K0JGV2_9TREE</name>
<evidence type="ECO:0000256" key="1">
    <source>
        <dbReference type="ARBA" id="ARBA00004569"/>
    </source>
</evidence>
<dbReference type="Gene3D" id="1.10.287.1130">
    <property type="entry name" value="CytochromE C oxidase copper chaperone"/>
    <property type="match status" value="1"/>
</dbReference>
<dbReference type="OrthoDB" id="1915887at2759"/>
<dbReference type="AlphaFoldDB" id="A0A8K0JGV2"/>
<keyword evidence="6" id="KW-1015">Disulfide bond</keyword>
<protein>
    <recommendedName>
        <fullName evidence="12">Cytochrome c oxidase copper chaperone</fullName>
    </recommendedName>
</protein>
<evidence type="ECO:0000256" key="6">
    <source>
        <dbReference type="ARBA" id="ARBA00023157"/>
    </source>
</evidence>
<evidence type="ECO:0000256" key="3">
    <source>
        <dbReference type="ARBA" id="ARBA00022723"/>
    </source>
</evidence>
<keyword evidence="7" id="KW-0143">Chaperone</keyword>